<evidence type="ECO:0000256" key="8">
    <source>
        <dbReference type="ARBA" id="ARBA00023180"/>
    </source>
</evidence>
<keyword evidence="4 12" id="KW-0732">Signal</keyword>
<reference evidence="15" key="1">
    <citation type="journal article" date="2019" name="Nat. Commun.">
        <title>The genome of broomcorn millet.</title>
        <authorList>
            <person name="Zou C."/>
            <person name="Miki D."/>
            <person name="Li D."/>
            <person name="Tang Q."/>
            <person name="Xiao L."/>
            <person name="Rajput S."/>
            <person name="Deng P."/>
            <person name="Jia W."/>
            <person name="Huang R."/>
            <person name="Zhang M."/>
            <person name="Sun Y."/>
            <person name="Hu J."/>
            <person name="Fu X."/>
            <person name="Schnable P.S."/>
            <person name="Li F."/>
            <person name="Zhang H."/>
            <person name="Feng B."/>
            <person name="Zhu X."/>
            <person name="Liu R."/>
            <person name="Schnable J.C."/>
            <person name="Zhu J.-K."/>
            <person name="Zhang H."/>
        </authorList>
    </citation>
    <scope>NUCLEOTIDE SEQUENCE [LARGE SCALE GENOMIC DNA]</scope>
</reference>
<evidence type="ECO:0000256" key="1">
    <source>
        <dbReference type="ARBA" id="ARBA00001931"/>
    </source>
</evidence>
<dbReference type="FunFam" id="2.120.10.30:FF:000067">
    <property type="entry name" value="HHIP-like 1"/>
    <property type="match status" value="1"/>
</dbReference>
<evidence type="ECO:0000313" key="14">
    <source>
        <dbReference type="EMBL" id="RLN31146.1"/>
    </source>
</evidence>
<evidence type="ECO:0000256" key="6">
    <source>
        <dbReference type="ARBA" id="ARBA00023002"/>
    </source>
</evidence>
<keyword evidence="3" id="KW-1003">Cell membrane</keyword>
<keyword evidence="5" id="KW-0634">PQQ</keyword>
<evidence type="ECO:0000313" key="15">
    <source>
        <dbReference type="Proteomes" id="UP000275267"/>
    </source>
</evidence>
<keyword evidence="7" id="KW-0472">Membrane</keyword>
<dbReference type="InterPro" id="IPR012938">
    <property type="entry name" value="Glc/Sorbosone_DH"/>
</dbReference>
<evidence type="ECO:0000256" key="9">
    <source>
        <dbReference type="ARBA" id="ARBA00023288"/>
    </source>
</evidence>
<dbReference type="OrthoDB" id="10266706at2759"/>
<evidence type="ECO:0000256" key="12">
    <source>
        <dbReference type="SAM" id="SignalP"/>
    </source>
</evidence>
<keyword evidence="6" id="KW-0560">Oxidoreductase</keyword>
<dbReference type="PANTHER" id="PTHR19328">
    <property type="entry name" value="HEDGEHOG-INTERACTING PROTEIN"/>
    <property type="match status" value="1"/>
</dbReference>
<evidence type="ECO:0000256" key="11">
    <source>
        <dbReference type="SAM" id="MobiDB-lite"/>
    </source>
</evidence>
<feature type="domain" description="Glucose/Sorbosone dehydrogenase" evidence="13">
    <location>
        <begin position="264"/>
        <end position="515"/>
    </location>
</feature>
<dbReference type="Gene3D" id="2.120.10.30">
    <property type="entry name" value="TolB, C-terminal domain"/>
    <property type="match status" value="1"/>
</dbReference>
<evidence type="ECO:0000256" key="3">
    <source>
        <dbReference type="ARBA" id="ARBA00022475"/>
    </source>
</evidence>
<dbReference type="Proteomes" id="UP000275267">
    <property type="component" value="Unassembled WGS sequence"/>
</dbReference>
<evidence type="ECO:0000256" key="4">
    <source>
        <dbReference type="ARBA" id="ARBA00022729"/>
    </source>
</evidence>
<dbReference type="Pfam" id="PF07995">
    <property type="entry name" value="GSDH"/>
    <property type="match status" value="1"/>
</dbReference>
<comment type="similarity">
    <text evidence="10">Belongs to the PQQ oxidoreductase GdhB family.</text>
</comment>
<dbReference type="EMBL" id="PQIB02000003">
    <property type="protein sequence ID" value="RLN31146.1"/>
    <property type="molecule type" value="Genomic_DNA"/>
</dbReference>
<evidence type="ECO:0000259" key="13">
    <source>
        <dbReference type="Pfam" id="PF07995"/>
    </source>
</evidence>
<dbReference type="InterPro" id="IPR011041">
    <property type="entry name" value="Quinoprot_gluc/sorb_DH_b-prop"/>
</dbReference>
<evidence type="ECO:0000256" key="2">
    <source>
        <dbReference type="ARBA" id="ARBA00004193"/>
    </source>
</evidence>
<dbReference type="AlphaFoldDB" id="A0A3L6T5H4"/>
<protein>
    <recommendedName>
        <fullName evidence="13">Glucose/Sorbosone dehydrogenase domain-containing protein</fullName>
    </recommendedName>
</protein>
<dbReference type="InterPro" id="IPR009003">
    <property type="entry name" value="Peptidase_S1_PA"/>
</dbReference>
<dbReference type="GO" id="GO:0016491">
    <property type="term" value="F:oxidoreductase activity"/>
    <property type="evidence" value="ECO:0007669"/>
    <property type="project" value="UniProtKB-KW"/>
</dbReference>
<dbReference type="PANTHER" id="PTHR19328:SF73">
    <property type="entry name" value="PROTEIN, PUTATIVE, EXPRESSED-RELATED"/>
    <property type="match status" value="1"/>
</dbReference>
<feature type="chain" id="PRO_5018223028" description="Glucose/Sorbosone dehydrogenase domain-containing protein" evidence="12">
    <location>
        <begin position="25"/>
        <end position="1203"/>
    </location>
</feature>
<feature type="signal peptide" evidence="12">
    <location>
        <begin position="1"/>
        <end position="24"/>
    </location>
</feature>
<sequence>MEMRPGAAICALLLSLLLLPASLAFPLCTDARAPVLLNTTLKFCASSSSSRNRSSSSSCCDAAADAALSTQFNAMNVSDAACAAVLKSILCAKCSPYSADLFDAGPKIRTIPFLCNSTSSATSAQSKETTQDYCKHVWETCKDVKIVNSPFQPPLQGSAPPPTSSPSKLTDAWQSENDFCTSFGGAPNDRSVCFSGDTVSFNATQPSPSPKGICLERIGDGSYLNMAPHPDGSNRVFLGSQAGKIWLATVPEQGSGGTLQFEEASPFVDLTDQVHFDSAFGLMGMAFHPDFATNGRFFASYNCDRTKSPSCTGRCSCNSDVGCDPTKLGTDNGAQPCQYQVVISEYSAKGSSANISEATSADPSEVRRIFTMGLPYTSQHGGQVLFGPDGYLYLMMGDGGGKGDPFNFAQNKKTLLGKIMRLDIDNTLRASEISNTSLWGNYSIPKDNPYADDSELQPEIWALGLRNPWRCSFDSEKPSYFYCGDVGQDQYEEVDLISKGGNYGWRALEGPLVYHPPWAPGGNTSLDSINAIPPIMGYSHSDVNKNIGSASIMGGYVYRGSADPCLYGRYLYADLYASAMWTGTETPESSGNYTSTLIPFSCSKDSPIACETAAGSSLPSLGYIYSFGEDNSKDIYVLTSKGVYRVVRPSLCSYTCPTEKPATNSGSTPPGSSSKAPATALSNQMGVLLLSAIMFWQQPAGLIPAGLELPVGLLAALQQQLQPSHPAVGARSCRHTPCGWLRVLGRAAALAGGGGTVTPALAPRVYSCVGVLAGGGGAVVLALAWWVATHAWPGRYARRWWVCGRGCCARPAVVPMVGLLIARRLGTAAASLSCFVLWGLGPSFWPGAGASAAGSRPTALVPESWISAPSSWCMRPSTGQSSIIGVLSTHVEQRAYNLRPQKDDSVTIQRRSEFARLRREQQNQRRNKRKEPETLRQEEISAYEQFARNKLWKNLEELPETSDNDSEDITEVVAGDTSEKMGMGEWRPYFEASDTGLFKTTLKGANWEVERLALQAGASVVGLQSFTGDTYLFSCSGTIVDFFEESSMIVTVANLVKSPDAVKVADNLKISVYLLQDYKTLKDLLSYYDFYHNICVIQIQSPFHLPEKRFSSNMKAINFDKICSRDAVTLGRDKEARNLLVTTGKVVPKSSKFDCDELLVSTCRISRLKAVILAHIYRIGKKDFRCLLIMLKPMTMRVTSLRV</sequence>
<dbReference type="STRING" id="4540.A0A3L6T5H4"/>
<comment type="subcellular location">
    <subcellularLocation>
        <location evidence="2">Cell membrane</location>
        <topology evidence="2">Lipid-anchor</topology>
    </subcellularLocation>
</comment>
<dbReference type="SUPFAM" id="SSF50952">
    <property type="entry name" value="Soluble quinoprotein glucose dehydrogenase"/>
    <property type="match status" value="1"/>
</dbReference>
<keyword evidence="9" id="KW-0449">Lipoprotein</keyword>
<gene>
    <name evidence="14" type="ORF">C2845_PM05G00150</name>
</gene>
<evidence type="ECO:0000256" key="10">
    <source>
        <dbReference type="ARBA" id="ARBA00061483"/>
    </source>
</evidence>
<evidence type="ECO:0000256" key="5">
    <source>
        <dbReference type="ARBA" id="ARBA00022891"/>
    </source>
</evidence>
<comment type="caution">
    <text evidence="14">The sequence shown here is derived from an EMBL/GenBank/DDBJ whole genome shotgun (WGS) entry which is preliminary data.</text>
</comment>
<evidence type="ECO:0000256" key="7">
    <source>
        <dbReference type="ARBA" id="ARBA00023136"/>
    </source>
</evidence>
<dbReference type="GO" id="GO:0005886">
    <property type="term" value="C:plasma membrane"/>
    <property type="evidence" value="ECO:0007669"/>
    <property type="project" value="UniProtKB-SubCell"/>
</dbReference>
<name>A0A3L6T5H4_PANMI</name>
<keyword evidence="15" id="KW-1185">Reference proteome</keyword>
<dbReference type="InterPro" id="IPR011042">
    <property type="entry name" value="6-blade_b-propeller_TolB-like"/>
</dbReference>
<feature type="region of interest" description="Disordered" evidence="11">
    <location>
        <begin position="152"/>
        <end position="171"/>
    </location>
</feature>
<dbReference type="SUPFAM" id="SSF50494">
    <property type="entry name" value="Trypsin-like serine proteases"/>
    <property type="match status" value="1"/>
</dbReference>
<organism evidence="14 15">
    <name type="scientific">Panicum miliaceum</name>
    <name type="common">Proso millet</name>
    <name type="synonym">Broomcorn millet</name>
    <dbReference type="NCBI Taxonomy" id="4540"/>
    <lineage>
        <taxon>Eukaryota</taxon>
        <taxon>Viridiplantae</taxon>
        <taxon>Streptophyta</taxon>
        <taxon>Embryophyta</taxon>
        <taxon>Tracheophyta</taxon>
        <taxon>Spermatophyta</taxon>
        <taxon>Magnoliopsida</taxon>
        <taxon>Liliopsida</taxon>
        <taxon>Poales</taxon>
        <taxon>Poaceae</taxon>
        <taxon>PACMAD clade</taxon>
        <taxon>Panicoideae</taxon>
        <taxon>Panicodae</taxon>
        <taxon>Paniceae</taxon>
        <taxon>Panicinae</taxon>
        <taxon>Panicum</taxon>
        <taxon>Panicum sect. Panicum</taxon>
    </lineage>
</organism>
<comment type="cofactor">
    <cofactor evidence="1">
        <name>pyrroloquinoline quinone</name>
        <dbReference type="ChEBI" id="CHEBI:58442"/>
    </cofactor>
</comment>
<accession>A0A3L6T5H4</accession>
<proteinExistence type="inferred from homology"/>
<keyword evidence="8" id="KW-0325">Glycoprotein</keyword>